<gene>
    <name evidence="1" type="ORF">PsorP6_006518</name>
</gene>
<sequence length="1334" mass="147651">MQVLHEYCQRQKRPRPVYAAVESHGATSFRMRCVVRDAKDRRKDLSFCPEQAARSPDDAKHCAALLALYYVEPTRPLERVLPEPYRTLWRTLAASRPTTTQSTPVDAVPEATQPLPTTLTMDRPFASQQALDAARRVRTHAHAQRTRAQEHKAQSQGLKAVTMSASCRALIETMLENVRARETLTTLAEDPPVVVDDVRPDPDVRAEKKIVDHALAQLGFPSSQMHQALDACPRRADEAVDDHVARLLDWLCLHVPEHALPQRFNPQGTQLEVEVVGPPSARSVALVHRLMQFGYARDDVVAVATDVDGSEADASGFGPLVCRLLERLFPHVKAYFALPEAAPAAAPDDIRAHELLALRQDELLALEAIYDDHVTIQTLAHETPTQLVSVDVSPALQVHVVLGSTSRYPFELPLLAVTSRDAPASRHLLLATGHALQRCVHALGAPMLFDLVSAIEAYFQNSGTVVDPPSSSPLQLLKRPARRERVYDQPKNAPSTCTTRKLYDQDRRKPPRPRNVDAERRLSRALLERRHEKTKDPAFLQRLDARATLPASQHAARILQAVAEHPVVLVCGATGCGKSTQVPQVLLDAWIERGNGGACEIVCTQPRRLAAMGVASRVAYERAEDVGDVVGYHIRTDAQRSCTTRLLFCTTGILLRRFLSDRTLAGVSHVVVDEVHERTVETDFLLSILREVLVHRRDLRVVLMSATMDPERFVSYFASVSACPVVTIPGRTFPVDCYYLDAILAQTEYNVPRSLLKKQLATASSPESSADSNAPSATLAARIDDSMILYDLVVQLICSLVTTARRAPGAILVFLPGIAEIERVLHLLRQRGAPHLWALPLHSSLARADQARVFASAPHGTTKVIVSTNVAETSLTVNDVTVVIDTGRVKTVVYDPRTRRSQLVETWASRAACDQRKGRAGRVAAGTCYRVFPRDRWDALEAHAVPEIHRVSLGPLCLQIATLGLGSSHTFLATAMMDPPAQDAIDAAMDELLAIGAYESRQDHVQLTPLGQHLARLPLDARIGKLLVYGALLRCLEPVATIAACLASRSPFCTDAASRRTHAKWKHDVGTKVQSDHLVLWHMVQQYHAVRGATQQRSWCRAHGVSFETLETIRELTQQYLEHLEAMGFYARSATSSYNVHSNVPRIIKAALCAGLYANVVQVVYPAQKYFHAAHGVVEDERDAKDVRYFVRTPVCADKPVARADKPVARERVWLHPSSCNFAASSYDSPWLLYSDLVQTSKLYVRETTSVSPYALLLFGGELVVQHAENLVLIDGFVRLHAPARIGVLMKAMREQVDRLLLEKLADPELEIAETEVVRVMCHLLKSEGMYASD</sequence>
<dbReference type="EMBL" id="CM047583">
    <property type="protein sequence ID" value="KAI9912518.1"/>
    <property type="molecule type" value="Genomic_DNA"/>
</dbReference>
<comment type="caution">
    <text evidence="1">The sequence shown here is derived from an EMBL/GenBank/DDBJ whole genome shotgun (WGS) entry which is preliminary data.</text>
</comment>
<reference evidence="1 2" key="1">
    <citation type="journal article" date="2022" name="bioRxiv">
        <title>The genome of the oomycete Peronosclerospora sorghi, a cosmopolitan pathogen of maize and sorghum, is inflated with dispersed pseudogenes.</title>
        <authorList>
            <person name="Fletcher K."/>
            <person name="Martin F."/>
            <person name="Isakeit T."/>
            <person name="Cavanaugh K."/>
            <person name="Magill C."/>
            <person name="Michelmore R."/>
        </authorList>
    </citation>
    <scope>NUCLEOTIDE SEQUENCE [LARGE SCALE GENOMIC DNA]</scope>
    <source>
        <strain evidence="1">P6</strain>
    </source>
</reference>
<accession>A0ACC0W176</accession>
<protein>
    <submittedName>
        <fullName evidence="1">Uncharacterized protein</fullName>
    </submittedName>
</protein>
<organism evidence="1 2">
    <name type="scientific">Peronosclerospora sorghi</name>
    <dbReference type="NCBI Taxonomy" id="230839"/>
    <lineage>
        <taxon>Eukaryota</taxon>
        <taxon>Sar</taxon>
        <taxon>Stramenopiles</taxon>
        <taxon>Oomycota</taxon>
        <taxon>Peronosporomycetes</taxon>
        <taxon>Peronosporales</taxon>
        <taxon>Peronosporaceae</taxon>
        <taxon>Peronosclerospora</taxon>
    </lineage>
</organism>
<proteinExistence type="predicted"/>
<evidence type="ECO:0000313" key="2">
    <source>
        <dbReference type="Proteomes" id="UP001163321"/>
    </source>
</evidence>
<name>A0ACC0W176_9STRA</name>
<evidence type="ECO:0000313" key="1">
    <source>
        <dbReference type="EMBL" id="KAI9912518.1"/>
    </source>
</evidence>
<keyword evidence="2" id="KW-1185">Reference proteome</keyword>
<dbReference type="Proteomes" id="UP001163321">
    <property type="component" value="Chromosome 4"/>
</dbReference>